<dbReference type="InterPro" id="IPR019818">
    <property type="entry name" value="IsoCit/isopropylmalate_DH_CS"/>
</dbReference>
<dbReference type="InterPro" id="IPR024084">
    <property type="entry name" value="IsoPropMal-DH-like_dom"/>
</dbReference>
<evidence type="ECO:0000259" key="7">
    <source>
        <dbReference type="SMART" id="SM01329"/>
    </source>
</evidence>
<evidence type="ECO:0000256" key="6">
    <source>
        <dbReference type="ARBA" id="ARBA00023211"/>
    </source>
</evidence>
<comment type="cofactor">
    <cofactor evidence="1">
        <name>Mn(2+)</name>
        <dbReference type="ChEBI" id="CHEBI:29035"/>
    </cofactor>
</comment>
<dbReference type="GO" id="GO:0000287">
    <property type="term" value="F:magnesium ion binding"/>
    <property type="evidence" value="ECO:0007669"/>
    <property type="project" value="InterPro"/>
</dbReference>
<evidence type="ECO:0000256" key="2">
    <source>
        <dbReference type="ARBA" id="ARBA00001946"/>
    </source>
</evidence>
<keyword evidence="5" id="KW-0520">NAD</keyword>
<proteinExistence type="predicted"/>
<dbReference type="SUPFAM" id="SSF53659">
    <property type="entry name" value="Isocitrate/Isopropylmalate dehydrogenase-like"/>
    <property type="match status" value="1"/>
</dbReference>
<dbReference type="SMART" id="SM01329">
    <property type="entry name" value="Iso_dh"/>
    <property type="match status" value="1"/>
</dbReference>
<evidence type="ECO:0000256" key="3">
    <source>
        <dbReference type="ARBA" id="ARBA00022723"/>
    </source>
</evidence>
<protein>
    <submittedName>
        <fullName evidence="8">3-isopropylmalate dehydrogenase</fullName>
    </submittedName>
</protein>
<dbReference type="PANTHER" id="PTHR43275">
    <property type="entry name" value="D-MALATE DEHYDROGENASE [DECARBOXYLATING]"/>
    <property type="match status" value="1"/>
</dbReference>
<reference evidence="8 9" key="1">
    <citation type="submission" date="2015-08" db="EMBL/GenBank/DDBJ databases">
        <authorList>
            <person name="Babu N.S."/>
            <person name="Beckwith C.J."/>
            <person name="Beseler K.G."/>
            <person name="Brison A."/>
            <person name="Carone J.V."/>
            <person name="Caskin T.P."/>
            <person name="Diamond M."/>
            <person name="Durham M.E."/>
            <person name="Foxe J.M."/>
            <person name="Go M."/>
            <person name="Henderson B.A."/>
            <person name="Jones I.B."/>
            <person name="McGettigan J.A."/>
            <person name="Micheletti S.J."/>
            <person name="Nasrallah M.E."/>
            <person name="Ortiz D."/>
            <person name="Piller C.R."/>
            <person name="Privatt S.R."/>
            <person name="Schneider S.L."/>
            <person name="Sharp S."/>
            <person name="Smith T.C."/>
            <person name="Stanton J.D."/>
            <person name="Ullery H.E."/>
            <person name="Wilson R.J."/>
            <person name="Serrano M.G."/>
            <person name="Buck G."/>
            <person name="Lee V."/>
            <person name="Wang Y."/>
            <person name="Carvalho R."/>
            <person name="Voegtly L."/>
            <person name="Shi R."/>
            <person name="Duckworth R."/>
            <person name="Johnson A."/>
            <person name="Loviza R."/>
            <person name="Walstead R."/>
            <person name="Shah Z."/>
            <person name="Kiflezghi M."/>
            <person name="Wade K."/>
            <person name="Ball S.L."/>
            <person name="Bradley K.W."/>
            <person name="Asai D.J."/>
            <person name="Bowman C.A."/>
            <person name="Russell D.A."/>
            <person name="Pope W.H."/>
            <person name="Jacobs-Sera D."/>
            <person name="Hendrix R.W."/>
            <person name="Hatfull G.F."/>
        </authorList>
    </citation>
    <scope>NUCLEOTIDE SEQUENCE [LARGE SCALE GENOMIC DNA]</scope>
    <source>
        <strain evidence="8 9">DSM 27710</strain>
    </source>
</reference>
<feature type="domain" description="Isopropylmalate dehydrogenase-like" evidence="7">
    <location>
        <begin position="4"/>
        <end position="345"/>
    </location>
</feature>
<organism evidence="8 9">
    <name type="scientific">Vulgatibacter incomptus</name>
    <dbReference type="NCBI Taxonomy" id="1391653"/>
    <lineage>
        <taxon>Bacteria</taxon>
        <taxon>Pseudomonadati</taxon>
        <taxon>Myxococcota</taxon>
        <taxon>Myxococcia</taxon>
        <taxon>Myxococcales</taxon>
        <taxon>Cystobacterineae</taxon>
        <taxon>Vulgatibacteraceae</taxon>
        <taxon>Vulgatibacter</taxon>
    </lineage>
</organism>
<gene>
    <name evidence="8" type="ORF">AKJ08_1882</name>
</gene>
<evidence type="ECO:0000256" key="5">
    <source>
        <dbReference type="ARBA" id="ARBA00023027"/>
    </source>
</evidence>
<dbReference type="Gene3D" id="3.40.718.10">
    <property type="entry name" value="Isopropylmalate Dehydrogenase"/>
    <property type="match status" value="1"/>
</dbReference>
<comment type="cofactor">
    <cofactor evidence="2">
        <name>Mg(2+)</name>
        <dbReference type="ChEBI" id="CHEBI:18420"/>
    </cofactor>
</comment>
<dbReference type="PROSITE" id="PS00470">
    <property type="entry name" value="IDH_IMDH"/>
    <property type="match status" value="1"/>
</dbReference>
<dbReference type="Pfam" id="PF00180">
    <property type="entry name" value="Iso_dh"/>
    <property type="match status" value="1"/>
</dbReference>
<dbReference type="PANTHER" id="PTHR43275:SF1">
    <property type="entry name" value="D-MALATE DEHYDROGENASE [DECARBOXYLATING]"/>
    <property type="match status" value="1"/>
</dbReference>
<sequence>MMSKIAVIPGDGIGKEVAPEGAKLLEQLSSARGLGLELEFFDYGADRYLKDGTTLPPEQLEAFRRDYRAILFGAVGDPRVPDSRHAREILLALRFQLDLYVNLRPVRLLADRFSPLVGKGRKEIDGVFFRENTEGVYVDVGGNFKQGTADEIAITEDVNSRKGVERICRAALDWARKHGEKTVWMSDKSNAMRHAGGLWQRVWKELARDYPDLELRHMYVDVLAMQMVLRPELFRVVVTNNLFGDILTDLGAGISGGLGFSASANLNPGKIGLFEPVHGSAPDIVGTGKANPIATFLTCALLLEHLGHDAEARIVEKAVDLAVAENVLTPDVGGSRTTSEVSEFVRAQVARLAAA</sequence>
<dbReference type="AlphaFoldDB" id="A0A0K1PD98"/>
<dbReference type="Proteomes" id="UP000055590">
    <property type="component" value="Chromosome"/>
</dbReference>
<accession>A0A0K1PD98</accession>
<evidence type="ECO:0000313" key="9">
    <source>
        <dbReference type="Proteomes" id="UP000055590"/>
    </source>
</evidence>
<keyword evidence="4" id="KW-0560">Oxidoreductase</keyword>
<dbReference type="STRING" id="1391653.AKJ08_1882"/>
<dbReference type="GO" id="GO:0016616">
    <property type="term" value="F:oxidoreductase activity, acting on the CH-OH group of donors, NAD or NADP as acceptor"/>
    <property type="evidence" value="ECO:0007669"/>
    <property type="project" value="InterPro"/>
</dbReference>
<evidence type="ECO:0000256" key="1">
    <source>
        <dbReference type="ARBA" id="ARBA00001936"/>
    </source>
</evidence>
<evidence type="ECO:0000313" key="8">
    <source>
        <dbReference type="EMBL" id="AKU91495.1"/>
    </source>
</evidence>
<dbReference type="InterPro" id="IPR050501">
    <property type="entry name" value="ICDH/IPMDH"/>
</dbReference>
<dbReference type="PATRIC" id="fig|1391653.3.peg.1970"/>
<keyword evidence="3" id="KW-0479">Metal-binding</keyword>
<keyword evidence="6" id="KW-0464">Manganese</keyword>
<keyword evidence="9" id="KW-1185">Reference proteome</keyword>
<dbReference type="EMBL" id="CP012332">
    <property type="protein sequence ID" value="AKU91495.1"/>
    <property type="molecule type" value="Genomic_DNA"/>
</dbReference>
<name>A0A0K1PD98_9BACT</name>
<dbReference type="KEGG" id="vin:AKJ08_1882"/>
<dbReference type="GO" id="GO:0051287">
    <property type="term" value="F:NAD binding"/>
    <property type="evidence" value="ECO:0007669"/>
    <property type="project" value="InterPro"/>
</dbReference>
<evidence type="ECO:0000256" key="4">
    <source>
        <dbReference type="ARBA" id="ARBA00023002"/>
    </source>
</evidence>